<dbReference type="AlphaFoldDB" id="A0A8H3CSM8"/>
<protein>
    <submittedName>
        <fullName evidence="1">Uncharacterized protein</fullName>
    </submittedName>
</protein>
<reference evidence="1" key="1">
    <citation type="submission" date="2021-01" db="EMBL/GenBank/DDBJ databases">
        <authorList>
            <person name="Kaushik A."/>
        </authorList>
    </citation>
    <scope>NUCLEOTIDE SEQUENCE</scope>
    <source>
        <strain evidence="1">Type strain: AG8-Rh-89/</strain>
    </source>
</reference>
<evidence type="ECO:0000313" key="1">
    <source>
        <dbReference type="EMBL" id="CAE6492541.1"/>
    </source>
</evidence>
<comment type="caution">
    <text evidence="1">The sequence shown here is derived from an EMBL/GenBank/DDBJ whole genome shotgun (WGS) entry which is preliminary data.</text>
</comment>
<dbReference type="Proteomes" id="UP000663850">
    <property type="component" value="Unassembled WGS sequence"/>
</dbReference>
<evidence type="ECO:0000313" key="2">
    <source>
        <dbReference type="Proteomes" id="UP000663850"/>
    </source>
</evidence>
<sequence>MVEQPVHDPMGAKPPSGLISFRSLGCFDPGYAVLDYFVLRPSGDSLRAIELHRAQSLNFLAQFAETRGKSIESITLRSMEPSISRTWETIIGQFTTLQHLSIWGMPSNALLQSICGLDLRHFEFRRPWTYAYKDTPQVNELIAFLKACPVLYALGYHSAKPIEAIDKLITDRGLARMWHENYYVDGYMEDPKDLYAAPYSSWRTLAFPPPPPNMTKPRAFRPNFDGYDTSGWDLPIHSAKSDLFL</sequence>
<proteinExistence type="predicted"/>
<dbReference type="EMBL" id="CAJMWZ010004572">
    <property type="protein sequence ID" value="CAE6492541.1"/>
    <property type="molecule type" value="Genomic_DNA"/>
</dbReference>
<organism evidence="1 2">
    <name type="scientific">Rhizoctonia solani</name>
    <dbReference type="NCBI Taxonomy" id="456999"/>
    <lineage>
        <taxon>Eukaryota</taxon>
        <taxon>Fungi</taxon>
        <taxon>Dikarya</taxon>
        <taxon>Basidiomycota</taxon>
        <taxon>Agaricomycotina</taxon>
        <taxon>Agaricomycetes</taxon>
        <taxon>Cantharellales</taxon>
        <taxon>Ceratobasidiaceae</taxon>
        <taxon>Rhizoctonia</taxon>
    </lineage>
</organism>
<accession>A0A8H3CSM8</accession>
<gene>
    <name evidence="1" type="ORF">RDB_LOCUS86406</name>
</gene>
<name>A0A8H3CSM8_9AGAM</name>